<evidence type="ECO:0000259" key="5">
    <source>
        <dbReference type="Pfam" id="PF04717"/>
    </source>
</evidence>
<keyword evidence="3" id="KW-0964">Secreted</keyword>
<dbReference type="InterPro" id="IPR037026">
    <property type="entry name" value="Vgr_OB-fold_dom_sf"/>
</dbReference>
<dbReference type="InterPro" id="IPR006533">
    <property type="entry name" value="T6SS_Vgr_RhsGE"/>
</dbReference>
<dbReference type="InterPro" id="IPR054030">
    <property type="entry name" value="Gp5_Vgr_C"/>
</dbReference>
<dbReference type="Pfam" id="PF04717">
    <property type="entry name" value="Phage_base_V"/>
    <property type="match status" value="1"/>
</dbReference>
<feature type="domain" description="Gp5/Type VI secretion system Vgr protein OB-fold" evidence="5">
    <location>
        <begin position="383"/>
        <end position="451"/>
    </location>
</feature>
<evidence type="ECO:0000256" key="1">
    <source>
        <dbReference type="ARBA" id="ARBA00004613"/>
    </source>
</evidence>
<dbReference type="NCBIfam" id="TIGR01646">
    <property type="entry name" value="vgr_GE"/>
    <property type="match status" value="1"/>
</dbReference>
<name>A0A1Q9GEL4_9GAMM</name>
<accession>A0A1Q9GEL4</accession>
<keyword evidence="8" id="KW-1185">Reference proteome</keyword>
<dbReference type="OrthoDB" id="9762420at2"/>
<dbReference type="STRING" id="1903952.BIT28_06505"/>
<gene>
    <name evidence="7" type="ORF">BIT28_06505</name>
</gene>
<comment type="similarity">
    <text evidence="2">Belongs to the VgrG protein family.</text>
</comment>
<dbReference type="SUPFAM" id="SSF69279">
    <property type="entry name" value="Phage tail proteins"/>
    <property type="match status" value="2"/>
</dbReference>
<dbReference type="Gene3D" id="2.30.110.50">
    <property type="match status" value="1"/>
</dbReference>
<dbReference type="Pfam" id="PF22178">
    <property type="entry name" value="Gp5_trimer_C"/>
    <property type="match status" value="1"/>
</dbReference>
<evidence type="ECO:0000259" key="6">
    <source>
        <dbReference type="Pfam" id="PF22178"/>
    </source>
</evidence>
<dbReference type="SUPFAM" id="SSF69349">
    <property type="entry name" value="Phage fibre proteins"/>
    <property type="match status" value="1"/>
</dbReference>
<dbReference type="Gene3D" id="3.55.50.10">
    <property type="entry name" value="Baseplate protein-like domains"/>
    <property type="match status" value="1"/>
</dbReference>
<protein>
    <submittedName>
        <fullName evidence="7">Type IV secretion protein Rhs</fullName>
    </submittedName>
</protein>
<sequence length="668" mass="73379">MSAPNYNEEQRPILAKLDGKGPYIVTHLTITEQISDSSNFTATIISKEKLSEKALGKVLDIQYLPGVEGHRKKARAFYAIISSLEHLEFSLNKQLYTYRVEAIDPLSIFAYRTTSRSFQDMTTKQIIEKVLSDSGMKSYFKLSPRGAGVKHNYCIQYNESDLIFIKRLLASEGWHYHCDHSGRQPTVVIADNNQDFTKAENSEIPFVIQANEKTMSISHWHYRNQLGTGKLSLADHSEELAECLISGERNTTIPAKNNALSEYFFGQGNATKSAIRDAAKRQMESRDCQKVTVYATSAIPSLGAGMRFTLTDHTEALFNQEYVITQAEHVFEASESGSHTEYQNSFKCIPASLTWRPVLIDKPRIHSIQSGEVSGPSGEEVNQDKIGRVKVHFHWDKDGKKDENSSCWIPVAQPTASNGFGVQFIPRIGDEVLVSFIDGDPDRPVISGSIYNGKNKPPYNAATQSGIKTRTTPNGSSNTANELRFEDKKDKEEIFLQAEKDFNINVKNDLKHTIKGLASLEAEKTVGWKSKEAMSLDTEDQFTASAKKDLSLQSDATISSKAGKNAEISASSKVLIDGQSIALKGKTKITLSVGSTSIELSQSGIKISGAQISIKGQAKAEVKAAMVTIQSQAKTDVKGALVEVNGSAMTQVKAGAMVQIQGAIAKVN</sequence>
<feature type="domain" description="Gp5/Type VI secretion system Vgr C-terminal trimerisation" evidence="6">
    <location>
        <begin position="465"/>
        <end position="572"/>
    </location>
</feature>
<comment type="subcellular location">
    <subcellularLocation>
        <location evidence="1">Secreted</location>
    </subcellularLocation>
</comment>
<feature type="compositionally biased region" description="Polar residues" evidence="4">
    <location>
        <begin position="461"/>
        <end position="481"/>
    </location>
</feature>
<dbReference type="PANTHER" id="PTHR32305">
    <property type="match status" value="1"/>
</dbReference>
<dbReference type="Proteomes" id="UP000186905">
    <property type="component" value="Unassembled WGS sequence"/>
</dbReference>
<evidence type="ECO:0000313" key="7">
    <source>
        <dbReference type="EMBL" id="OLQ72833.1"/>
    </source>
</evidence>
<organism evidence="7 8">
    <name type="scientific">Photobacterium proteolyticum</name>
    <dbReference type="NCBI Taxonomy" id="1903952"/>
    <lineage>
        <taxon>Bacteria</taxon>
        <taxon>Pseudomonadati</taxon>
        <taxon>Pseudomonadota</taxon>
        <taxon>Gammaproteobacteria</taxon>
        <taxon>Vibrionales</taxon>
        <taxon>Vibrionaceae</taxon>
        <taxon>Photobacterium</taxon>
    </lineage>
</organism>
<evidence type="ECO:0000256" key="3">
    <source>
        <dbReference type="ARBA" id="ARBA00022525"/>
    </source>
</evidence>
<evidence type="ECO:0000256" key="2">
    <source>
        <dbReference type="ARBA" id="ARBA00005558"/>
    </source>
</evidence>
<dbReference type="Pfam" id="PF05954">
    <property type="entry name" value="Phage_GPD"/>
    <property type="match status" value="1"/>
</dbReference>
<comment type="caution">
    <text evidence="7">The sequence shown here is derived from an EMBL/GenBank/DDBJ whole genome shotgun (WGS) entry which is preliminary data.</text>
</comment>
<dbReference type="InterPro" id="IPR050708">
    <property type="entry name" value="T6SS_VgrG/RHS"/>
</dbReference>
<dbReference type="SUPFAM" id="SSF69255">
    <property type="entry name" value="gp5 N-terminal domain-like"/>
    <property type="match status" value="1"/>
</dbReference>
<dbReference type="NCBIfam" id="TIGR03361">
    <property type="entry name" value="VI_Rhs_Vgr"/>
    <property type="match status" value="1"/>
</dbReference>
<reference evidence="7 8" key="1">
    <citation type="submission" date="2016-09" db="EMBL/GenBank/DDBJ databases">
        <title>Photobacterium proteolyticum sp. nov. a protease producing bacterium isolated from ocean sediments of Laizhou Bay.</title>
        <authorList>
            <person name="Li Y."/>
        </authorList>
    </citation>
    <scope>NUCLEOTIDE SEQUENCE [LARGE SCALE GENOMIC DNA]</scope>
    <source>
        <strain evidence="7 8">13-12</strain>
    </source>
</reference>
<proteinExistence type="inferred from homology"/>
<dbReference type="PANTHER" id="PTHR32305:SF15">
    <property type="entry name" value="PROTEIN RHSA-RELATED"/>
    <property type="match status" value="1"/>
</dbReference>
<evidence type="ECO:0000256" key="4">
    <source>
        <dbReference type="SAM" id="MobiDB-lite"/>
    </source>
</evidence>
<dbReference type="AlphaFoldDB" id="A0A1Q9GEL4"/>
<evidence type="ECO:0000313" key="8">
    <source>
        <dbReference type="Proteomes" id="UP000186905"/>
    </source>
</evidence>
<dbReference type="GO" id="GO:0005576">
    <property type="term" value="C:extracellular region"/>
    <property type="evidence" value="ECO:0007669"/>
    <property type="project" value="UniProtKB-SubCell"/>
</dbReference>
<dbReference type="Gene3D" id="4.10.220.110">
    <property type="match status" value="1"/>
</dbReference>
<dbReference type="InterPro" id="IPR006531">
    <property type="entry name" value="Gp5/Vgr_OB"/>
</dbReference>
<dbReference type="RefSeq" id="WP_075766850.1">
    <property type="nucleotide sequence ID" value="NZ_MJIL01000090.1"/>
</dbReference>
<dbReference type="InterPro" id="IPR017847">
    <property type="entry name" value="T6SS_RhsGE_Vgr_subset"/>
</dbReference>
<dbReference type="EMBL" id="MJIL01000090">
    <property type="protein sequence ID" value="OLQ72833.1"/>
    <property type="molecule type" value="Genomic_DNA"/>
</dbReference>
<feature type="region of interest" description="Disordered" evidence="4">
    <location>
        <begin position="456"/>
        <end position="484"/>
    </location>
</feature>
<dbReference type="Gene3D" id="2.40.50.230">
    <property type="entry name" value="Gp5 N-terminal domain"/>
    <property type="match status" value="1"/>
</dbReference>